<evidence type="ECO:0000256" key="1">
    <source>
        <dbReference type="SAM" id="MobiDB-lite"/>
    </source>
</evidence>
<feature type="compositionally biased region" description="Basic and acidic residues" evidence="1">
    <location>
        <begin position="28"/>
        <end position="39"/>
    </location>
</feature>
<dbReference type="RefSeq" id="XP_036718260.1">
    <property type="nucleotide sequence ID" value="XM_036862365.1"/>
</dbReference>
<keyword evidence="3" id="KW-1185">Reference proteome</keyword>
<evidence type="ECO:0000313" key="4">
    <source>
        <dbReference type="RefSeq" id="XP_036718260.1"/>
    </source>
</evidence>
<reference evidence="4" key="1">
    <citation type="submission" date="2025-08" db="UniProtKB">
        <authorList>
            <consortium name="RefSeq"/>
        </authorList>
    </citation>
    <scope>IDENTIFICATION</scope>
    <source>
        <tissue evidence="4">Epidermis and Blubber</tissue>
    </source>
</reference>
<feature type="region of interest" description="Disordered" evidence="1">
    <location>
        <begin position="157"/>
        <end position="218"/>
    </location>
</feature>
<feature type="compositionally biased region" description="Low complexity" evidence="1">
    <location>
        <begin position="41"/>
        <end position="53"/>
    </location>
</feature>
<keyword evidence="2" id="KW-0732">Signal</keyword>
<accession>A0A8B8YFK7</accession>
<dbReference type="GeneID" id="118900120"/>
<dbReference type="CTD" id="977"/>
<dbReference type="KEGG" id="bmus:118900120"/>
<feature type="region of interest" description="Disordered" evidence="1">
    <location>
        <begin position="114"/>
        <end position="137"/>
    </location>
</feature>
<dbReference type="OrthoDB" id="438211at2759"/>
<evidence type="ECO:0000313" key="3">
    <source>
        <dbReference type="Proteomes" id="UP000694857"/>
    </source>
</evidence>
<name>A0A8B8YFK7_BALMU</name>
<feature type="chain" id="PRO_5034195756" evidence="2">
    <location>
        <begin position="27"/>
        <end position="261"/>
    </location>
</feature>
<proteinExistence type="predicted"/>
<sequence>MWHHLPQVPALHLQLLLLAGWSGRHGRGHLDTGPQERLHQPAGLGHLPGHSLHPGGGGRCRHGDWGSGLLRHLQGAEGPAASVLHPAPHHLSAGDHCGSPGLCLLPAAECRAQGEPEGHHDQAVPSAGPRGRDQRCGQAAAGVPLLWQQQLAGLAGQRVDPLGRGRRPRGPRQLLQDRGGRLRAARPRLQHLQGGGRLHHQAGDLHPGAPEDHRGRGPRHRLCAGVRHDLHVLPVQEPEAGALLTLPAGRPSVCAAASRVR</sequence>
<evidence type="ECO:0000256" key="2">
    <source>
        <dbReference type="SAM" id="SignalP"/>
    </source>
</evidence>
<feature type="signal peptide" evidence="2">
    <location>
        <begin position="1"/>
        <end position="26"/>
    </location>
</feature>
<gene>
    <name evidence="4" type="primary">CD151</name>
</gene>
<organism evidence="3 4">
    <name type="scientific">Balaenoptera musculus</name>
    <name type="common">Blue whale</name>
    <dbReference type="NCBI Taxonomy" id="9771"/>
    <lineage>
        <taxon>Eukaryota</taxon>
        <taxon>Metazoa</taxon>
        <taxon>Chordata</taxon>
        <taxon>Craniata</taxon>
        <taxon>Vertebrata</taxon>
        <taxon>Euteleostomi</taxon>
        <taxon>Mammalia</taxon>
        <taxon>Eutheria</taxon>
        <taxon>Laurasiatheria</taxon>
        <taxon>Artiodactyla</taxon>
        <taxon>Whippomorpha</taxon>
        <taxon>Cetacea</taxon>
        <taxon>Mysticeti</taxon>
        <taxon>Balaenopteridae</taxon>
        <taxon>Balaenoptera</taxon>
    </lineage>
</organism>
<dbReference type="AlphaFoldDB" id="A0A8B8YFK7"/>
<dbReference type="Proteomes" id="UP000694857">
    <property type="component" value="Chromosome 8"/>
</dbReference>
<feature type="region of interest" description="Disordered" evidence="1">
    <location>
        <begin position="27"/>
        <end position="60"/>
    </location>
</feature>
<protein>
    <submittedName>
        <fullName evidence="4">CD151 antigen isoform X1</fullName>
    </submittedName>
</protein>